<dbReference type="RefSeq" id="WP_163494298.1">
    <property type="nucleotide sequence ID" value="NZ_CP048711.1"/>
</dbReference>
<gene>
    <name evidence="6" type="ORF">G3T16_06200</name>
</gene>
<dbReference type="PROSITE" id="PS50931">
    <property type="entry name" value="HTH_LYSR"/>
    <property type="match status" value="1"/>
</dbReference>
<dbReference type="Gene3D" id="3.40.190.290">
    <property type="match status" value="1"/>
</dbReference>
<evidence type="ECO:0000256" key="1">
    <source>
        <dbReference type="ARBA" id="ARBA00009437"/>
    </source>
</evidence>
<dbReference type="Pfam" id="PF03466">
    <property type="entry name" value="LysR_substrate"/>
    <property type="match status" value="1"/>
</dbReference>
<keyword evidence="2" id="KW-0805">Transcription regulation</keyword>
<proteinExistence type="inferred from homology"/>
<dbReference type="KEGG" id="kim:G3T16_06200"/>
<evidence type="ECO:0000313" key="7">
    <source>
        <dbReference type="Proteomes" id="UP000477680"/>
    </source>
</evidence>
<protein>
    <submittedName>
        <fullName evidence="6">LysR family transcriptional regulator</fullName>
    </submittedName>
</protein>
<dbReference type="Gene3D" id="1.10.10.10">
    <property type="entry name" value="Winged helix-like DNA-binding domain superfamily/Winged helix DNA-binding domain"/>
    <property type="match status" value="1"/>
</dbReference>
<reference evidence="6 7" key="1">
    <citation type="submission" date="2020-02" db="EMBL/GenBank/DDBJ databases">
        <title>Genome sequencing for Kineobactrum sp. M2.</title>
        <authorList>
            <person name="Park S.-J."/>
        </authorList>
    </citation>
    <scope>NUCLEOTIDE SEQUENCE [LARGE SCALE GENOMIC DNA]</scope>
    <source>
        <strain evidence="6 7">M2</strain>
    </source>
</reference>
<accession>A0A6C0TZ31</accession>
<name>A0A6C0TZ31_9GAMM</name>
<comment type="similarity">
    <text evidence="1">Belongs to the LysR transcriptional regulatory family.</text>
</comment>
<dbReference type="InterPro" id="IPR050950">
    <property type="entry name" value="HTH-type_LysR_regulators"/>
</dbReference>
<dbReference type="Proteomes" id="UP000477680">
    <property type="component" value="Chromosome"/>
</dbReference>
<dbReference type="InterPro" id="IPR005119">
    <property type="entry name" value="LysR_subst-bd"/>
</dbReference>
<evidence type="ECO:0000313" key="6">
    <source>
        <dbReference type="EMBL" id="QIB65051.1"/>
    </source>
</evidence>
<dbReference type="FunFam" id="1.10.10.10:FF:000001">
    <property type="entry name" value="LysR family transcriptional regulator"/>
    <property type="match status" value="1"/>
</dbReference>
<dbReference type="PRINTS" id="PR00039">
    <property type="entry name" value="HTHLYSR"/>
</dbReference>
<dbReference type="InterPro" id="IPR036388">
    <property type="entry name" value="WH-like_DNA-bd_sf"/>
</dbReference>
<keyword evidence="4" id="KW-0804">Transcription</keyword>
<evidence type="ECO:0000256" key="4">
    <source>
        <dbReference type="ARBA" id="ARBA00023163"/>
    </source>
</evidence>
<dbReference type="GO" id="GO:0003677">
    <property type="term" value="F:DNA binding"/>
    <property type="evidence" value="ECO:0007669"/>
    <property type="project" value="UniProtKB-KW"/>
</dbReference>
<evidence type="ECO:0000256" key="3">
    <source>
        <dbReference type="ARBA" id="ARBA00023125"/>
    </source>
</evidence>
<keyword evidence="3" id="KW-0238">DNA-binding</keyword>
<keyword evidence="7" id="KW-1185">Reference proteome</keyword>
<dbReference type="Pfam" id="PF00126">
    <property type="entry name" value="HTH_1"/>
    <property type="match status" value="1"/>
</dbReference>
<dbReference type="GO" id="GO:0005829">
    <property type="term" value="C:cytosol"/>
    <property type="evidence" value="ECO:0007669"/>
    <property type="project" value="TreeGrafter"/>
</dbReference>
<dbReference type="PANTHER" id="PTHR30419:SF8">
    <property type="entry name" value="NITROGEN ASSIMILATION TRANSCRIPTIONAL ACTIVATOR-RELATED"/>
    <property type="match status" value="1"/>
</dbReference>
<feature type="domain" description="HTH lysR-type" evidence="5">
    <location>
        <begin position="1"/>
        <end position="58"/>
    </location>
</feature>
<organism evidence="6 7">
    <name type="scientific">Kineobactrum salinum</name>
    <dbReference type="NCBI Taxonomy" id="2708301"/>
    <lineage>
        <taxon>Bacteria</taxon>
        <taxon>Pseudomonadati</taxon>
        <taxon>Pseudomonadota</taxon>
        <taxon>Gammaproteobacteria</taxon>
        <taxon>Cellvibrionales</taxon>
        <taxon>Halieaceae</taxon>
        <taxon>Kineobactrum</taxon>
    </lineage>
</organism>
<dbReference type="InterPro" id="IPR036390">
    <property type="entry name" value="WH_DNA-bd_sf"/>
</dbReference>
<sequence length="304" mass="33417">MELRQLRYFRVIADAGSFARGAEALFVAQPALSRSIAKLEEEIGHSLFLRHSTGVSLTNAGVRLYDHATQVLESVQHLIEGMAKDGVPHGTVTLGAPQSILSKLIAPVAAEFLAAFPSCGLNLIVDSSARLRDKVVDGSIDIAILPDTGESGMHFTPLLLESICLICRTEERPSFDDIVDFDKLVELPLVITGYPDSLRLYIDRVYPHQSEALKVRSEVNSSSLLVDLVMRGAGYGIAPCCVAALREKSELSCVPIRDLQVSWAVATNWNRRGLRAVEELEGLMLRQVREFIENDDWPTAKMSC</sequence>
<dbReference type="PANTHER" id="PTHR30419">
    <property type="entry name" value="HTH-TYPE TRANSCRIPTIONAL REGULATOR YBHD"/>
    <property type="match status" value="1"/>
</dbReference>
<evidence type="ECO:0000259" key="5">
    <source>
        <dbReference type="PROSITE" id="PS50931"/>
    </source>
</evidence>
<dbReference type="SUPFAM" id="SSF53850">
    <property type="entry name" value="Periplasmic binding protein-like II"/>
    <property type="match status" value="1"/>
</dbReference>
<dbReference type="AlphaFoldDB" id="A0A6C0TZ31"/>
<dbReference type="InterPro" id="IPR000847">
    <property type="entry name" value="LysR_HTH_N"/>
</dbReference>
<dbReference type="SUPFAM" id="SSF46785">
    <property type="entry name" value="Winged helix' DNA-binding domain"/>
    <property type="match status" value="1"/>
</dbReference>
<evidence type="ECO:0000256" key="2">
    <source>
        <dbReference type="ARBA" id="ARBA00023015"/>
    </source>
</evidence>
<dbReference type="GO" id="GO:0003700">
    <property type="term" value="F:DNA-binding transcription factor activity"/>
    <property type="evidence" value="ECO:0007669"/>
    <property type="project" value="InterPro"/>
</dbReference>
<dbReference type="EMBL" id="CP048711">
    <property type="protein sequence ID" value="QIB65051.1"/>
    <property type="molecule type" value="Genomic_DNA"/>
</dbReference>